<name>A0A934HMX5_9RHOB</name>
<feature type="non-terminal residue" evidence="1">
    <location>
        <position position="107"/>
    </location>
</feature>
<reference evidence="1" key="1">
    <citation type="submission" date="2020-12" db="EMBL/GenBank/DDBJ databases">
        <title>Pontibaca salina gen. nov., sp. nov., isolated from marine sediment.</title>
        <authorList>
            <person name="Bo J."/>
            <person name="Wang S."/>
            <person name="Song X."/>
            <person name="Du Z."/>
        </authorList>
    </citation>
    <scope>NUCLEOTIDE SEQUENCE</scope>
    <source>
        <strain evidence="1">S1109L</strain>
    </source>
</reference>
<dbReference type="Proteomes" id="UP000613255">
    <property type="component" value="Unassembled WGS sequence"/>
</dbReference>
<protein>
    <submittedName>
        <fullName evidence="1">Uncharacterized protein</fullName>
    </submittedName>
</protein>
<dbReference type="SUPFAM" id="SSF49899">
    <property type="entry name" value="Concanavalin A-like lectins/glucanases"/>
    <property type="match status" value="1"/>
</dbReference>
<dbReference type="RefSeq" id="WP_198687042.1">
    <property type="nucleotide sequence ID" value="NZ_JAEIJD010000041.1"/>
</dbReference>
<organism evidence="1 2">
    <name type="scientific">Pontibaca salina</name>
    <dbReference type="NCBI Taxonomy" id="2795731"/>
    <lineage>
        <taxon>Bacteria</taxon>
        <taxon>Pseudomonadati</taxon>
        <taxon>Pseudomonadota</taxon>
        <taxon>Alphaproteobacteria</taxon>
        <taxon>Rhodobacterales</taxon>
        <taxon>Roseobacteraceae</taxon>
        <taxon>Pontibaca</taxon>
    </lineage>
</organism>
<accession>A0A934HMX5</accession>
<keyword evidence="2" id="KW-1185">Reference proteome</keyword>
<dbReference type="AlphaFoldDB" id="A0A934HMX5"/>
<dbReference type="InterPro" id="IPR013320">
    <property type="entry name" value="ConA-like_dom_sf"/>
</dbReference>
<dbReference type="EMBL" id="JAEIJD010000041">
    <property type="protein sequence ID" value="MBI6631023.1"/>
    <property type="molecule type" value="Genomic_DNA"/>
</dbReference>
<gene>
    <name evidence="1" type="ORF">JAO82_14210</name>
</gene>
<sequence length="107" mass="11224">VIPGGNAPYLRVERTGDLWTFDYSQDGVSWTTAGSVSHNLAVTSAGVFAGNVGQANGYTARVDYVEFASDPIADEDGSFTPENQPPVAVDDAFDLLPDSVLTIDVAA</sequence>
<feature type="non-terminal residue" evidence="1">
    <location>
        <position position="1"/>
    </location>
</feature>
<evidence type="ECO:0000313" key="1">
    <source>
        <dbReference type="EMBL" id="MBI6631023.1"/>
    </source>
</evidence>
<evidence type="ECO:0000313" key="2">
    <source>
        <dbReference type="Proteomes" id="UP000613255"/>
    </source>
</evidence>
<dbReference type="Gene3D" id="2.60.120.200">
    <property type="match status" value="1"/>
</dbReference>
<comment type="caution">
    <text evidence="1">The sequence shown here is derived from an EMBL/GenBank/DDBJ whole genome shotgun (WGS) entry which is preliminary data.</text>
</comment>
<proteinExistence type="predicted"/>